<accession>A0A4P8XN76</accession>
<evidence type="ECO:0000313" key="7">
    <source>
        <dbReference type="Proteomes" id="UP000300879"/>
    </source>
</evidence>
<sequence length="350" mass="38833">MSRKVSIQTLADQLGLSKYAVSRALSGKSGVSEATRSRVLELARASGYRTSIAIAKPDNQESPDDSRESSFVLICMKQQNRGEPNYWERVLSGMLAACEERGWLHAIVSPPQELSPADVPAEQLIAPHVHWDQCIGIIVMGAFPYPLLQRMADIQLPLVLVDHQEPLLQCDTVRHDDVNAGATASTFLQSQHCRRIGFITDDGRSASFLQRRIGVQLGVGGDFLQQGTTLLEWQVPYERGHWGDEVLKSLEQIPEDERPDGWIGANDDIALEWMETLQKHGYSIPEDCRVIGIDNVWGASLSSPTLTTIQLSKEELGARAIEALERRLHRPGAPVETIMLSTRLIPRKSA</sequence>
<dbReference type="Pfam" id="PF13377">
    <property type="entry name" value="Peripla_BP_3"/>
    <property type="match status" value="1"/>
</dbReference>
<dbReference type="InterPro" id="IPR010982">
    <property type="entry name" value="Lambda_DNA-bd_dom_sf"/>
</dbReference>
<keyword evidence="7" id="KW-1185">Reference proteome</keyword>
<dbReference type="KEGG" id="palo:E6C60_2299"/>
<name>A0A4P8XN76_9BACL</name>
<dbReference type="InterPro" id="IPR000843">
    <property type="entry name" value="HTH_LacI"/>
</dbReference>
<dbReference type="GO" id="GO:0003700">
    <property type="term" value="F:DNA-binding transcription factor activity"/>
    <property type="evidence" value="ECO:0007669"/>
    <property type="project" value="TreeGrafter"/>
</dbReference>
<evidence type="ECO:0000256" key="4">
    <source>
        <dbReference type="ARBA" id="ARBA00023163"/>
    </source>
</evidence>
<evidence type="ECO:0000313" key="6">
    <source>
        <dbReference type="EMBL" id="QCT03011.1"/>
    </source>
</evidence>
<feature type="domain" description="HTH lacI-type" evidence="5">
    <location>
        <begin position="5"/>
        <end position="53"/>
    </location>
</feature>
<dbReference type="Pfam" id="PF00356">
    <property type="entry name" value="LacI"/>
    <property type="match status" value="1"/>
</dbReference>
<dbReference type="PANTHER" id="PTHR30146">
    <property type="entry name" value="LACI-RELATED TRANSCRIPTIONAL REPRESSOR"/>
    <property type="match status" value="1"/>
</dbReference>
<evidence type="ECO:0000256" key="1">
    <source>
        <dbReference type="ARBA" id="ARBA00022491"/>
    </source>
</evidence>
<dbReference type="InterPro" id="IPR028082">
    <property type="entry name" value="Peripla_BP_I"/>
</dbReference>
<dbReference type="RefSeq" id="WP_175415277.1">
    <property type="nucleotide sequence ID" value="NZ_CP040396.1"/>
</dbReference>
<dbReference type="Gene3D" id="1.10.260.40">
    <property type="entry name" value="lambda repressor-like DNA-binding domains"/>
    <property type="match status" value="1"/>
</dbReference>
<dbReference type="SUPFAM" id="SSF47413">
    <property type="entry name" value="lambda repressor-like DNA-binding domains"/>
    <property type="match status" value="1"/>
</dbReference>
<dbReference type="AlphaFoldDB" id="A0A4P8XN76"/>
<dbReference type="GO" id="GO:0000976">
    <property type="term" value="F:transcription cis-regulatory region binding"/>
    <property type="evidence" value="ECO:0007669"/>
    <property type="project" value="TreeGrafter"/>
</dbReference>
<proteinExistence type="predicted"/>
<keyword evidence="1" id="KW-0678">Repressor</keyword>
<dbReference type="InterPro" id="IPR046335">
    <property type="entry name" value="LacI/GalR-like_sensor"/>
</dbReference>
<dbReference type="PROSITE" id="PS50932">
    <property type="entry name" value="HTH_LACI_2"/>
    <property type="match status" value="1"/>
</dbReference>
<dbReference type="Proteomes" id="UP000300879">
    <property type="component" value="Chromosome"/>
</dbReference>
<dbReference type="SUPFAM" id="SSF53822">
    <property type="entry name" value="Periplasmic binding protein-like I"/>
    <property type="match status" value="1"/>
</dbReference>
<evidence type="ECO:0000259" key="5">
    <source>
        <dbReference type="PROSITE" id="PS50932"/>
    </source>
</evidence>
<protein>
    <submittedName>
        <fullName evidence="6">Transcriptional regulator, LacI family</fullName>
    </submittedName>
</protein>
<dbReference type="CDD" id="cd01392">
    <property type="entry name" value="HTH_LacI"/>
    <property type="match status" value="1"/>
</dbReference>
<evidence type="ECO:0000256" key="3">
    <source>
        <dbReference type="ARBA" id="ARBA00023125"/>
    </source>
</evidence>
<gene>
    <name evidence="6" type="ORF">E6C60_2299</name>
</gene>
<dbReference type="SMART" id="SM00354">
    <property type="entry name" value="HTH_LACI"/>
    <property type="match status" value="1"/>
</dbReference>
<organism evidence="6 7">
    <name type="scientific">Paenibacillus algicola</name>
    <dbReference type="NCBI Taxonomy" id="2565926"/>
    <lineage>
        <taxon>Bacteria</taxon>
        <taxon>Bacillati</taxon>
        <taxon>Bacillota</taxon>
        <taxon>Bacilli</taxon>
        <taxon>Bacillales</taxon>
        <taxon>Paenibacillaceae</taxon>
        <taxon>Paenibacillus</taxon>
    </lineage>
</organism>
<keyword evidence="3" id="KW-0238">DNA-binding</keyword>
<keyword evidence="2" id="KW-0805">Transcription regulation</keyword>
<evidence type="ECO:0000256" key="2">
    <source>
        <dbReference type="ARBA" id="ARBA00023015"/>
    </source>
</evidence>
<dbReference type="EMBL" id="CP040396">
    <property type="protein sequence ID" value="QCT03011.1"/>
    <property type="molecule type" value="Genomic_DNA"/>
</dbReference>
<reference evidence="6 7" key="1">
    <citation type="submission" date="2019-05" db="EMBL/GenBank/DDBJ databases">
        <authorList>
            <person name="Chen C."/>
        </authorList>
    </citation>
    <scope>NUCLEOTIDE SEQUENCE [LARGE SCALE GENOMIC DNA]</scope>
    <source>
        <strain evidence="6 7">HB172198</strain>
    </source>
</reference>
<keyword evidence="4" id="KW-0804">Transcription</keyword>
<dbReference type="Gene3D" id="3.40.50.2300">
    <property type="match status" value="2"/>
</dbReference>
<dbReference type="PANTHER" id="PTHR30146:SF148">
    <property type="entry name" value="HTH-TYPE TRANSCRIPTIONAL REPRESSOR PURR-RELATED"/>
    <property type="match status" value="1"/>
</dbReference>